<sequence>MNRQVTGFDDMNSILRNERKVGGVIESDYLRLTSGEEYENVVVTKVELIGSAVCSMTCVTEDGQTLMVNVKEVSLIHQPQHKKICELNNEAFKHRKMQQKLKYLKRLFELNEDSLNPLFLEEAMLLIEDIGLKNVHQEVDVSSVIPEDKIYTIA</sequence>
<organism evidence="1 2">
    <name type="scientific">Alteribacillus iranensis</name>
    <dbReference type="NCBI Taxonomy" id="930128"/>
    <lineage>
        <taxon>Bacteria</taxon>
        <taxon>Bacillati</taxon>
        <taxon>Bacillota</taxon>
        <taxon>Bacilli</taxon>
        <taxon>Bacillales</taxon>
        <taxon>Bacillaceae</taxon>
        <taxon>Alteribacillus</taxon>
    </lineage>
</organism>
<accession>A0A1I2B3X7</accession>
<gene>
    <name evidence="1" type="ORF">SAMN05192532_10271</name>
</gene>
<protein>
    <submittedName>
        <fullName evidence="1">Uncharacterized protein</fullName>
    </submittedName>
</protein>
<keyword evidence="2" id="KW-1185">Reference proteome</keyword>
<name>A0A1I2B3X7_9BACI</name>
<dbReference type="OrthoDB" id="2381857at2"/>
<proteinExistence type="predicted"/>
<evidence type="ECO:0000313" key="2">
    <source>
        <dbReference type="Proteomes" id="UP000199516"/>
    </source>
</evidence>
<evidence type="ECO:0000313" key="1">
    <source>
        <dbReference type="EMBL" id="SFE50885.1"/>
    </source>
</evidence>
<dbReference type="Proteomes" id="UP000199516">
    <property type="component" value="Unassembled WGS sequence"/>
</dbReference>
<reference evidence="1 2" key="1">
    <citation type="submission" date="2016-10" db="EMBL/GenBank/DDBJ databases">
        <authorList>
            <person name="de Groot N.N."/>
        </authorList>
    </citation>
    <scope>NUCLEOTIDE SEQUENCE [LARGE SCALE GENOMIC DNA]</scope>
    <source>
        <strain evidence="1 2">DSM 23995</strain>
    </source>
</reference>
<dbReference type="EMBL" id="FONT01000002">
    <property type="protein sequence ID" value="SFE50885.1"/>
    <property type="molecule type" value="Genomic_DNA"/>
</dbReference>
<dbReference type="RefSeq" id="WP_091658122.1">
    <property type="nucleotide sequence ID" value="NZ_FONT01000002.1"/>
</dbReference>
<dbReference type="AlphaFoldDB" id="A0A1I2B3X7"/>